<keyword evidence="1" id="KW-0812">Transmembrane</keyword>
<dbReference type="InterPro" id="IPR021359">
    <property type="entry name" value="DUF2812"/>
</dbReference>
<sequence length="207" mass="24636">MKKFKLFLDLNTEEDWINGVQAGGHRLTGVNPFLHRYTFQRLASAEDFNPYTRLDFRDRGLSRQHYQDYQQLFNDSGWRLVTGSRHGGIQYFQQMSPASGHDIFSDDRSKQRSRNRDSRCAYVNGAFFLSYFYFFMHSSSINLLDPRSWYLTEGLWHMQGEWFWKAFAFETPFVLLRMIPAFLFLILGIYYFSRVIHNGDGVWRKGE</sequence>
<gene>
    <name evidence="2" type="ORF">ACFP1C_07540</name>
</gene>
<organism evidence="2 3">
    <name type="scientific">Levilactobacillus fujinensis</name>
    <dbReference type="NCBI Taxonomy" id="2486024"/>
    <lineage>
        <taxon>Bacteria</taxon>
        <taxon>Bacillati</taxon>
        <taxon>Bacillota</taxon>
        <taxon>Bacilli</taxon>
        <taxon>Lactobacillales</taxon>
        <taxon>Lactobacillaceae</taxon>
        <taxon>Levilactobacillus</taxon>
    </lineage>
</organism>
<feature type="transmembrane region" description="Helical" evidence="1">
    <location>
        <begin position="120"/>
        <end position="136"/>
    </location>
</feature>
<evidence type="ECO:0000313" key="2">
    <source>
        <dbReference type="EMBL" id="MFC6260785.1"/>
    </source>
</evidence>
<accession>A0ABW1THU3</accession>
<keyword evidence="1" id="KW-0472">Membrane</keyword>
<protein>
    <submittedName>
        <fullName evidence="2">DUF2812 domain-containing protein</fullName>
    </submittedName>
</protein>
<dbReference type="Pfam" id="PF11193">
    <property type="entry name" value="DUF2812"/>
    <property type="match status" value="1"/>
</dbReference>
<feature type="transmembrane region" description="Helical" evidence="1">
    <location>
        <begin position="173"/>
        <end position="192"/>
    </location>
</feature>
<proteinExistence type="predicted"/>
<reference evidence="3" key="1">
    <citation type="journal article" date="2019" name="Int. J. Syst. Evol. Microbiol.">
        <title>The Global Catalogue of Microorganisms (GCM) 10K type strain sequencing project: providing services to taxonomists for standard genome sequencing and annotation.</title>
        <authorList>
            <consortium name="The Broad Institute Genomics Platform"/>
            <consortium name="The Broad Institute Genome Sequencing Center for Infectious Disease"/>
            <person name="Wu L."/>
            <person name="Ma J."/>
        </authorList>
    </citation>
    <scope>NUCLEOTIDE SEQUENCE [LARGE SCALE GENOMIC DNA]</scope>
    <source>
        <strain evidence="3">CCM 8908</strain>
    </source>
</reference>
<keyword evidence="1" id="KW-1133">Transmembrane helix</keyword>
<evidence type="ECO:0000256" key="1">
    <source>
        <dbReference type="SAM" id="Phobius"/>
    </source>
</evidence>
<keyword evidence="3" id="KW-1185">Reference proteome</keyword>
<evidence type="ECO:0000313" key="3">
    <source>
        <dbReference type="Proteomes" id="UP001596283"/>
    </source>
</evidence>
<comment type="caution">
    <text evidence="2">The sequence shown here is derived from an EMBL/GenBank/DDBJ whole genome shotgun (WGS) entry which is preliminary data.</text>
</comment>
<dbReference type="Proteomes" id="UP001596283">
    <property type="component" value="Unassembled WGS sequence"/>
</dbReference>
<name>A0ABW1THU3_9LACO</name>
<dbReference type="EMBL" id="JBHSSI010000040">
    <property type="protein sequence ID" value="MFC6260785.1"/>
    <property type="molecule type" value="Genomic_DNA"/>
</dbReference>